<gene>
    <name evidence="2" type="ORF">Acor_50360</name>
</gene>
<evidence type="ECO:0000313" key="2">
    <source>
        <dbReference type="EMBL" id="GES02970.1"/>
    </source>
</evidence>
<dbReference type="EMBL" id="BLAD01000063">
    <property type="protein sequence ID" value="GES02970.1"/>
    <property type="molecule type" value="Genomic_DNA"/>
</dbReference>
<evidence type="ECO:0000256" key="1">
    <source>
        <dbReference type="SAM" id="Phobius"/>
    </source>
</evidence>
<feature type="transmembrane region" description="Helical" evidence="1">
    <location>
        <begin position="21"/>
        <end position="41"/>
    </location>
</feature>
<keyword evidence="3" id="KW-1185">Reference proteome</keyword>
<feature type="transmembrane region" description="Helical" evidence="1">
    <location>
        <begin position="95"/>
        <end position="111"/>
    </location>
</feature>
<name>A0A5M3W3Z9_9ACTN</name>
<accession>A0A5M3W3Z9</accession>
<keyword evidence="1" id="KW-1133">Transmembrane helix</keyword>
<dbReference type="AlphaFoldDB" id="A0A5M3W3Z9"/>
<organism evidence="2 3">
    <name type="scientific">Acrocarpospora corrugata</name>
    <dbReference type="NCBI Taxonomy" id="35763"/>
    <lineage>
        <taxon>Bacteria</taxon>
        <taxon>Bacillati</taxon>
        <taxon>Actinomycetota</taxon>
        <taxon>Actinomycetes</taxon>
        <taxon>Streptosporangiales</taxon>
        <taxon>Streptosporangiaceae</taxon>
        <taxon>Acrocarpospora</taxon>
    </lineage>
</organism>
<keyword evidence="1" id="KW-0472">Membrane</keyword>
<dbReference type="Proteomes" id="UP000334990">
    <property type="component" value="Unassembled WGS sequence"/>
</dbReference>
<protein>
    <submittedName>
        <fullName evidence="2">Uncharacterized protein</fullName>
    </submittedName>
</protein>
<evidence type="ECO:0000313" key="3">
    <source>
        <dbReference type="Proteomes" id="UP000334990"/>
    </source>
</evidence>
<feature type="transmembrane region" description="Helical" evidence="1">
    <location>
        <begin position="53"/>
        <end position="74"/>
    </location>
</feature>
<reference evidence="2 3" key="1">
    <citation type="submission" date="2019-10" db="EMBL/GenBank/DDBJ databases">
        <title>Whole genome shotgun sequence of Acrocarpospora corrugata NBRC 13972.</title>
        <authorList>
            <person name="Ichikawa N."/>
            <person name="Kimura A."/>
            <person name="Kitahashi Y."/>
            <person name="Komaki H."/>
            <person name="Oguchi A."/>
        </authorList>
    </citation>
    <scope>NUCLEOTIDE SEQUENCE [LARGE SCALE GENOMIC DNA]</scope>
    <source>
        <strain evidence="2 3">NBRC 13972</strain>
    </source>
</reference>
<comment type="caution">
    <text evidence="2">The sequence shown here is derived from an EMBL/GenBank/DDBJ whole genome shotgun (WGS) entry which is preliminary data.</text>
</comment>
<keyword evidence="1" id="KW-0812">Transmembrane</keyword>
<sequence length="148" mass="15115">MNSADTRHSADRDAARPRIRANSPAVIITAILSPLVSYTGVSLTVVHSTSDPALAMFTGLAVTVLTFATAALAVTDERARTPTPARDRGATRTTAIALVSLLCAVPLLIAYPTAAPIVSALTGIICTAPIVAVRARKGTPAKGGCRPG</sequence>
<feature type="transmembrane region" description="Helical" evidence="1">
    <location>
        <begin position="117"/>
        <end position="133"/>
    </location>
</feature>
<proteinExistence type="predicted"/>